<comment type="subcellular location">
    <subcellularLocation>
        <location evidence="1">Cell membrane</location>
        <topology evidence="1">Multi-pass membrane protein</topology>
    </subcellularLocation>
</comment>
<gene>
    <name evidence="9" type="ORF">GTQ55_12565</name>
    <name evidence="8" type="ORF">HNQ53_002279</name>
</gene>
<feature type="transmembrane region" description="Helical" evidence="6">
    <location>
        <begin position="112"/>
        <end position="140"/>
    </location>
</feature>
<evidence type="ECO:0000313" key="8">
    <source>
        <dbReference type="EMBL" id="MBB5212054.1"/>
    </source>
</evidence>
<protein>
    <submittedName>
        <fullName evidence="8">RDD family membrane protein YckC</fullName>
    </submittedName>
    <submittedName>
        <fullName evidence="9">RDD family protein</fullName>
    </submittedName>
</protein>
<dbReference type="PANTHER" id="PTHR36115:SF10">
    <property type="entry name" value="RDD DOMAIN-CONTAINING PROTEIN"/>
    <property type="match status" value="1"/>
</dbReference>
<dbReference type="Pfam" id="PF06271">
    <property type="entry name" value="RDD"/>
    <property type="match status" value="1"/>
</dbReference>
<organism evidence="8 11">
    <name type="scientific">Microbulbifer hydrolyticus</name>
    <dbReference type="NCBI Taxonomy" id="48074"/>
    <lineage>
        <taxon>Bacteria</taxon>
        <taxon>Pseudomonadati</taxon>
        <taxon>Pseudomonadota</taxon>
        <taxon>Gammaproteobacteria</taxon>
        <taxon>Cellvibrionales</taxon>
        <taxon>Microbulbiferaceae</taxon>
        <taxon>Microbulbifer</taxon>
    </lineage>
</organism>
<dbReference type="EMBL" id="JACHHR010000003">
    <property type="protein sequence ID" value="MBB5212054.1"/>
    <property type="molecule type" value="Genomic_DNA"/>
</dbReference>
<accession>A0A6P1TG15</accession>
<dbReference type="InterPro" id="IPR010432">
    <property type="entry name" value="RDD"/>
</dbReference>
<dbReference type="EMBL" id="CP047491">
    <property type="protein sequence ID" value="QHQ39732.1"/>
    <property type="molecule type" value="Genomic_DNA"/>
</dbReference>
<name>A0A6P1TG15_9GAMM</name>
<dbReference type="Proteomes" id="UP000464675">
    <property type="component" value="Chromosome"/>
</dbReference>
<evidence type="ECO:0000313" key="9">
    <source>
        <dbReference type="EMBL" id="QHQ39732.1"/>
    </source>
</evidence>
<dbReference type="GO" id="GO:0005886">
    <property type="term" value="C:plasma membrane"/>
    <property type="evidence" value="ECO:0007669"/>
    <property type="project" value="UniProtKB-SubCell"/>
</dbReference>
<evidence type="ECO:0000259" key="7">
    <source>
        <dbReference type="Pfam" id="PF06271"/>
    </source>
</evidence>
<dbReference type="InterPro" id="IPR051791">
    <property type="entry name" value="Pra-immunoreactive"/>
</dbReference>
<keyword evidence="2" id="KW-1003">Cell membrane</keyword>
<dbReference type="OrthoDB" id="9793824at2"/>
<dbReference type="AlphaFoldDB" id="A0A6P1TG15"/>
<feature type="transmembrane region" description="Helical" evidence="6">
    <location>
        <begin position="71"/>
        <end position="91"/>
    </location>
</feature>
<evidence type="ECO:0000313" key="11">
    <source>
        <dbReference type="Proteomes" id="UP000563601"/>
    </source>
</evidence>
<evidence type="ECO:0000256" key="4">
    <source>
        <dbReference type="ARBA" id="ARBA00022989"/>
    </source>
</evidence>
<dbReference type="Proteomes" id="UP000563601">
    <property type="component" value="Unassembled WGS sequence"/>
</dbReference>
<keyword evidence="4 6" id="KW-1133">Transmembrane helix</keyword>
<reference evidence="9 10" key="1">
    <citation type="submission" date="2020-01" db="EMBL/GenBank/DDBJ databases">
        <title>The possibility of degradation of plastic by Microbulbifer hydrolyticus IRE-31.</title>
        <authorList>
            <person name="Liu L."/>
        </authorList>
    </citation>
    <scope>NUCLEOTIDE SEQUENCE [LARGE SCALE GENOMIC DNA]</scope>
    <source>
        <strain evidence="9 10">IRE-31</strain>
    </source>
</reference>
<proteinExistence type="predicted"/>
<evidence type="ECO:0000313" key="10">
    <source>
        <dbReference type="Proteomes" id="UP000464675"/>
    </source>
</evidence>
<feature type="transmembrane region" description="Helical" evidence="6">
    <location>
        <begin position="26"/>
        <end position="51"/>
    </location>
</feature>
<evidence type="ECO:0000256" key="2">
    <source>
        <dbReference type="ARBA" id="ARBA00022475"/>
    </source>
</evidence>
<evidence type="ECO:0000256" key="5">
    <source>
        <dbReference type="ARBA" id="ARBA00023136"/>
    </source>
</evidence>
<feature type="domain" description="RDD" evidence="7">
    <location>
        <begin position="17"/>
        <end position="152"/>
    </location>
</feature>
<dbReference type="PANTHER" id="PTHR36115">
    <property type="entry name" value="PROLINE-RICH ANTIGEN HOMOLOG-RELATED"/>
    <property type="match status" value="1"/>
</dbReference>
<dbReference type="RefSeq" id="WP_161859046.1">
    <property type="nucleotide sequence ID" value="NZ_CP047491.1"/>
</dbReference>
<evidence type="ECO:0000256" key="3">
    <source>
        <dbReference type="ARBA" id="ARBA00022692"/>
    </source>
</evidence>
<evidence type="ECO:0000256" key="6">
    <source>
        <dbReference type="SAM" id="Phobius"/>
    </source>
</evidence>
<keyword evidence="3 6" id="KW-0812">Transmembrane</keyword>
<keyword evidence="5 6" id="KW-0472">Membrane</keyword>
<keyword evidence="10" id="KW-1185">Reference proteome</keyword>
<sequence>MPDSTQAPTQFNQLPRAGVLPRLMALIYDALIIAGLWMVYGFLAMLIASTFGGLHCQPENVDYTPCVGGPLYQLGLVLVTAGYFFWSWRAAGQTIGMRAWRLMVANNNGMQLSWYQCFLRALVGPVSLGFFCLGFLWGYFRVDRATWHDLVSDSEVRQLPKKKKDKKLG</sequence>
<evidence type="ECO:0000256" key="1">
    <source>
        <dbReference type="ARBA" id="ARBA00004651"/>
    </source>
</evidence>
<reference evidence="8 11" key="2">
    <citation type="submission" date="2020-08" db="EMBL/GenBank/DDBJ databases">
        <title>Genomic Encyclopedia of Type Strains, Phase IV (KMG-IV): sequencing the most valuable type-strain genomes for metagenomic binning, comparative biology and taxonomic classification.</title>
        <authorList>
            <person name="Goeker M."/>
        </authorList>
    </citation>
    <scope>NUCLEOTIDE SEQUENCE [LARGE SCALE GENOMIC DNA]</scope>
    <source>
        <strain evidence="8 11">DSM 11525</strain>
    </source>
</reference>